<name>A0ABN1FDK3_9PROT</name>
<evidence type="ECO:0000313" key="2">
    <source>
        <dbReference type="Proteomes" id="UP001499951"/>
    </source>
</evidence>
<gene>
    <name evidence="1" type="ORF">GCM10008942_42030</name>
</gene>
<dbReference type="EMBL" id="BAAADD010000016">
    <property type="protein sequence ID" value="GAA0588663.1"/>
    <property type="molecule type" value="Genomic_DNA"/>
</dbReference>
<evidence type="ECO:0000313" key="1">
    <source>
        <dbReference type="EMBL" id="GAA0588663.1"/>
    </source>
</evidence>
<proteinExistence type="predicted"/>
<protein>
    <submittedName>
        <fullName evidence="1">Uncharacterized protein</fullName>
    </submittedName>
</protein>
<dbReference type="Proteomes" id="UP001499951">
    <property type="component" value="Unassembled WGS sequence"/>
</dbReference>
<dbReference type="RefSeq" id="WP_166937518.1">
    <property type="nucleotide sequence ID" value="NZ_BAAADD010000016.1"/>
</dbReference>
<reference evidence="1 2" key="1">
    <citation type="journal article" date="2019" name="Int. J. Syst. Evol. Microbiol.">
        <title>The Global Catalogue of Microorganisms (GCM) 10K type strain sequencing project: providing services to taxonomists for standard genome sequencing and annotation.</title>
        <authorList>
            <consortium name="The Broad Institute Genomics Platform"/>
            <consortium name="The Broad Institute Genome Sequencing Center for Infectious Disease"/>
            <person name="Wu L."/>
            <person name="Ma J."/>
        </authorList>
    </citation>
    <scope>NUCLEOTIDE SEQUENCE [LARGE SCALE GENOMIC DNA]</scope>
    <source>
        <strain evidence="1 2">JCM 15089</strain>
    </source>
</reference>
<sequence length="257" mass="29329">MLMSAVSGDQKWRRQERAFWAVMALSASYRAAGSEYDFSAALEDVTNEVTKYVSTNPIVLNSKAMMWRALQGLASTGRKPWASNYAREIRASAGELPDWAPPNCREIYEWGFMSTECRPMEKVWRALWQFRSSPAEILAARSAHPRSFDELADKVRFAAFIGALENWRCCARDNECDAGRVGDYFGRMMAIPDDKCLLAARDLVFWPGYKLMQPPKEPRDPMQRQIFESLISAPAFWLRALERDAKRLSWPPKAIAA</sequence>
<keyword evidence="2" id="KW-1185">Reference proteome</keyword>
<organism evidence="1 2">
    <name type="scientific">Rhizomicrobium electricum</name>
    <dbReference type="NCBI Taxonomy" id="480070"/>
    <lineage>
        <taxon>Bacteria</taxon>
        <taxon>Pseudomonadati</taxon>
        <taxon>Pseudomonadota</taxon>
        <taxon>Alphaproteobacteria</taxon>
        <taxon>Micropepsales</taxon>
        <taxon>Micropepsaceae</taxon>
        <taxon>Rhizomicrobium</taxon>
    </lineage>
</organism>
<comment type="caution">
    <text evidence="1">The sequence shown here is derived from an EMBL/GenBank/DDBJ whole genome shotgun (WGS) entry which is preliminary data.</text>
</comment>
<accession>A0ABN1FDK3</accession>